<organism evidence="1 2">
    <name type="scientific">Arthrobacter pigmenti</name>
    <dbReference type="NCBI Taxonomy" id="271432"/>
    <lineage>
        <taxon>Bacteria</taxon>
        <taxon>Bacillati</taxon>
        <taxon>Actinomycetota</taxon>
        <taxon>Actinomycetes</taxon>
        <taxon>Micrococcales</taxon>
        <taxon>Micrococcaceae</taxon>
        <taxon>Arthrobacter</taxon>
    </lineage>
</organism>
<name>A0A846RRM4_9MICC</name>
<dbReference type="EMBL" id="JAATJL010000001">
    <property type="protein sequence ID" value="NJC23094.1"/>
    <property type="molecule type" value="Genomic_DNA"/>
</dbReference>
<keyword evidence="1" id="KW-0418">Kinase</keyword>
<dbReference type="InterPro" id="IPR027417">
    <property type="entry name" value="P-loop_NTPase"/>
</dbReference>
<keyword evidence="2" id="KW-1185">Reference proteome</keyword>
<sequence length="222" mass="24396">MGRKADDGGVLATVLRRAFGGGRVLVGVDGVDGSGKTTFADSLAALASRDGRAVVRIGLDNFLKASAVRYRRGRDSPEGFWLDSYNYGRFREWVLEPLRGDGFYREACHDLATDSSLCPPLQQAPSDCLVLIDGMFLHRDELAGVWDVSVFLDVPFTVTAERMAIRDGSNPDPEHLSMRRYVQGQRLYLGGCDPASRATFVVDNSDPGARRFVEPESVSYRA</sequence>
<dbReference type="SUPFAM" id="SSF52540">
    <property type="entry name" value="P-loop containing nucleoside triphosphate hydrolases"/>
    <property type="match status" value="1"/>
</dbReference>
<dbReference type="GO" id="GO:0004849">
    <property type="term" value="F:uridine kinase activity"/>
    <property type="evidence" value="ECO:0007669"/>
    <property type="project" value="UniProtKB-EC"/>
</dbReference>
<keyword evidence="1" id="KW-0808">Transferase</keyword>
<gene>
    <name evidence="1" type="ORF">BJ994_002170</name>
</gene>
<proteinExistence type="predicted"/>
<dbReference type="Proteomes" id="UP000547458">
    <property type="component" value="Unassembled WGS sequence"/>
</dbReference>
<comment type="caution">
    <text evidence="1">The sequence shown here is derived from an EMBL/GenBank/DDBJ whole genome shotgun (WGS) entry which is preliminary data.</text>
</comment>
<evidence type="ECO:0000313" key="2">
    <source>
        <dbReference type="Proteomes" id="UP000547458"/>
    </source>
</evidence>
<dbReference type="EC" id="2.7.1.48" evidence="1"/>
<protein>
    <submittedName>
        <fullName evidence="1">Uridine kinase</fullName>
        <ecNumber evidence="1">2.7.1.48</ecNumber>
    </submittedName>
</protein>
<accession>A0A846RRM4</accession>
<reference evidence="1 2" key="1">
    <citation type="submission" date="2020-03" db="EMBL/GenBank/DDBJ databases">
        <title>Sequencing the genomes of 1000 actinobacteria strains.</title>
        <authorList>
            <person name="Klenk H.-P."/>
        </authorList>
    </citation>
    <scope>NUCLEOTIDE SEQUENCE [LARGE SCALE GENOMIC DNA]</scope>
    <source>
        <strain evidence="1 2">DSM 16403</strain>
    </source>
</reference>
<dbReference type="Gene3D" id="3.40.50.300">
    <property type="entry name" value="P-loop containing nucleotide triphosphate hydrolases"/>
    <property type="match status" value="1"/>
</dbReference>
<evidence type="ECO:0000313" key="1">
    <source>
        <dbReference type="EMBL" id="NJC23094.1"/>
    </source>
</evidence>
<dbReference type="AlphaFoldDB" id="A0A846RRM4"/>